<evidence type="ECO:0000256" key="2">
    <source>
        <dbReference type="ARBA" id="ARBA00004651"/>
    </source>
</evidence>
<keyword evidence="9 17" id="KW-0418">Kinase</keyword>
<evidence type="ECO:0000259" key="16">
    <source>
        <dbReference type="PROSITE" id="PS50885"/>
    </source>
</evidence>
<sequence>MITIMRNPEWKSIAFKIILFQLMLGFILFMMVSHQLQSIKQGIVDNNAALVGHLLQSEPKLKDEIIPYITQGAQSHVIAEGRKILMQYGYDENMAVQDLNVLSNSSLPLSTAVVVILFAVPVLLLLLWEYRKVFQKIRNVALAAELVVEKKFDIPLVETAEGDLGWLGRSFNMMADRLNHSLDLLKQDKIFLHNLISDISHQLKTPLASLIVFNENLLNDRNMKEDMKLTFLERSRQQLDRMEWLIVSLLKLARVEAGTIVFQHERINLGQVIYDATNTLQLLAQQKRQQIMIVGNDKLYMHGDNNWLNEAFINLIKNALEHNKAEGTIDIRLEETPLFYNVTITDYGEGITEEDLPHIFKRFYRGKNSTKPQSVGIGLALAKSIIEEHDGMIQVKSRIGEGSTFTVSFHKN</sequence>
<comment type="subcellular location">
    <subcellularLocation>
        <location evidence="2">Cell membrane</location>
        <topology evidence="2">Multi-pass membrane protein</topology>
    </subcellularLocation>
</comment>
<evidence type="ECO:0000256" key="4">
    <source>
        <dbReference type="ARBA" id="ARBA00022475"/>
    </source>
</evidence>
<accession>A0ABS4FX50</accession>
<dbReference type="InterPro" id="IPR003661">
    <property type="entry name" value="HisK_dim/P_dom"/>
</dbReference>
<keyword evidence="18" id="KW-1185">Reference proteome</keyword>
<organism evidence="17 18">
    <name type="scientific">Paenibacillus turicensis</name>
    <dbReference type="NCBI Taxonomy" id="160487"/>
    <lineage>
        <taxon>Bacteria</taxon>
        <taxon>Bacillati</taxon>
        <taxon>Bacillota</taxon>
        <taxon>Bacilli</taxon>
        <taxon>Bacillales</taxon>
        <taxon>Paenibacillaceae</taxon>
        <taxon>Paenibacillus</taxon>
    </lineage>
</organism>
<dbReference type="Proteomes" id="UP001519272">
    <property type="component" value="Unassembled WGS sequence"/>
</dbReference>
<keyword evidence="11 14" id="KW-1133">Transmembrane helix</keyword>
<evidence type="ECO:0000256" key="14">
    <source>
        <dbReference type="SAM" id="Phobius"/>
    </source>
</evidence>
<protein>
    <recommendedName>
        <fullName evidence="3">histidine kinase</fullName>
        <ecNumber evidence="3">2.7.13.3</ecNumber>
    </recommendedName>
</protein>
<comment type="catalytic activity">
    <reaction evidence="1">
        <text>ATP + protein L-histidine = ADP + protein N-phospho-L-histidine.</text>
        <dbReference type="EC" id="2.7.13.3"/>
    </reaction>
</comment>
<evidence type="ECO:0000256" key="8">
    <source>
        <dbReference type="ARBA" id="ARBA00022741"/>
    </source>
</evidence>
<evidence type="ECO:0000313" key="17">
    <source>
        <dbReference type="EMBL" id="MBP1907159.1"/>
    </source>
</evidence>
<gene>
    <name evidence="17" type="ORF">J2Z32_003824</name>
</gene>
<dbReference type="PRINTS" id="PR00344">
    <property type="entry name" value="BCTRLSENSOR"/>
</dbReference>
<dbReference type="SMART" id="SM00387">
    <property type="entry name" value="HATPase_c"/>
    <property type="match status" value="1"/>
</dbReference>
<evidence type="ECO:0000256" key="7">
    <source>
        <dbReference type="ARBA" id="ARBA00022692"/>
    </source>
</evidence>
<dbReference type="InterPro" id="IPR005467">
    <property type="entry name" value="His_kinase_dom"/>
</dbReference>
<feature type="transmembrane region" description="Helical" evidence="14">
    <location>
        <begin position="12"/>
        <end position="32"/>
    </location>
</feature>
<keyword evidence="13 14" id="KW-0472">Membrane</keyword>
<dbReference type="Pfam" id="PF02518">
    <property type="entry name" value="HATPase_c"/>
    <property type="match status" value="1"/>
</dbReference>
<feature type="domain" description="HAMP" evidence="16">
    <location>
        <begin position="131"/>
        <end position="183"/>
    </location>
</feature>
<keyword evidence="12" id="KW-0902">Two-component regulatory system</keyword>
<dbReference type="PANTHER" id="PTHR45528">
    <property type="entry name" value="SENSOR HISTIDINE KINASE CPXA"/>
    <property type="match status" value="1"/>
</dbReference>
<keyword evidence="7 14" id="KW-0812">Transmembrane</keyword>
<evidence type="ECO:0000256" key="10">
    <source>
        <dbReference type="ARBA" id="ARBA00022840"/>
    </source>
</evidence>
<keyword evidence="10" id="KW-0067">ATP-binding</keyword>
<dbReference type="PROSITE" id="PS50885">
    <property type="entry name" value="HAMP"/>
    <property type="match status" value="1"/>
</dbReference>
<dbReference type="PANTHER" id="PTHR45528:SF1">
    <property type="entry name" value="SENSOR HISTIDINE KINASE CPXA"/>
    <property type="match status" value="1"/>
</dbReference>
<dbReference type="InterPro" id="IPR050398">
    <property type="entry name" value="HssS/ArlS-like"/>
</dbReference>
<dbReference type="Gene3D" id="1.10.287.130">
    <property type="match status" value="1"/>
</dbReference>
<name>A0ABS4FX50_9BACL</name>
<evidence type="ECO:0000256" key="5">
    <source>
        <dbReference type="ARBA" id="ARBA00022553"/>
    </source>
</evidence>
<evidence type="ECO:0000256" key="13">
    <source>
        <dbReference type="ARBA" id="ARBA00023136"/>
    </source>
</evidence>
<dbReference type="CDD" id="cd00082">
    <property type="entry name" value="HisKA"/>
    <property type="match status" value="1"/>
</dbReference>
<evidence type="ECO:0000256" key="9">
    <source>
        <dbReference type="ARBA" id="ARBA00022777"/>
    </source>
</evidence>
<dbReference type="SMART" id="SM00304">
    <property type="entry name" value="HAMP"/>
    <property type="match status" value="1"/>
</dbReference>
<comment type="caution">
    <text evidence="17">The sequence shown here is derived from an EMBL/GenBank/DDBJ whole genome shotgun (WGS) entry which is preliminary data.</text>
</comment>
<evidence type="ECO:0000256" key="3">
    <source>
        <dbReference type="ARBA" id="ARBA00012438"/>
    </source>
</evidence>
<keyword evidence="8" id="KW-0547">Nucleotide-binding</keyword>
<dbReference type="Gene3D" id="6.10.340.10">
    <property type="match status" value="1"/>
</dbReference>
<proteinExistence type="predicted"/>
<evidence type="ECO:0000256" key="1">
    <source>
        <dbReference type="ARBA" id="ARBA00000085"/>
    </source>
</evidence>
<feature type="domain" description="Histidine kinase" evidence="15">
    <location>
        <begin position="198"/>
        <end position="412"/>
    </location>
</feature>
<dbReference type="InterPro" id="IPR004358">
    <property type="entry name" value="Sig_transdc_His_kin-like_C"/>
</dbReference>
<evidence type="ECO:0000256" key="11">
    <source>
        <dbReference type="ARBA" id="ARBA00022989"/>
    </source>
</evidence>
<dbReference type="Gene3D" id="3.30.565.10">
    <property type="entry name" value="Histidine kinase-like ATPase, C-terminal domain"/>
    <property type="match status" value="1"/>
</dbReference>
<dbReference type="InterPro" id="IPR003660">
    <property type="entry name" value="HAMP_dom"/>
</dbReference>
<dbReference type="InterPro" id="IPR003594">
    <property type="entry name" value="HATPase_dom"/>
</dbReference>
<dbReference type="InterPro" id="IPR036890">
    <property type="entry name" value="HATPase_C_sf"/>
</dbReference>
<dbReference type="GO" id="GO:0016301">
    <property type="term" value="F:kinase activity"/>
    <property type="evidence" value="ECO:0007669"/>
    <property type="project" value="UniProtKB-KW"/>
</dbReference>
<evidence type="ECO:0000256" key="12">
    <source>
        <dbReference type="ARBA" id="ARBA00023012"/>
    </source>
</evidence>
<evidence type="ECO:0000256" key="6">
    <source>
        <dbReference type="ARBA" id="ARBA00022679"/>
    </source>
</evidence>
<dbReference type="RefSeq" id="WP_210090742.1">
    <property type="nucleotide sequence ID" value="NZ_JAGGKG010000022.1"/>
</dbReference>
<dbReference type="SMART" id="SM00388">
    <property type="entry name" value="HisKA"/>
    <property type="match status" value="1"/>
</dbReference>
<dbReference type="InterPro" id="IPR036097">
    <property type="entry name" value="HisK_dim/P_sf"/>
</dbReference>
<keyword evidence="6" id="KW-0808">Transferase</keyword>
<dbReference type="SUPFAM" id="SSF47384">
    <property type="entry name" value="Homodimeric domain of signal transducing histidine kinase"/>
    <property type="match status" value="1"/>
</dbReference>
<feature type="transmembrane region" description="Helical" evidence="14">
    <location>
        <begin position="107"/>
        <end position="128"/>
    </location>
</feature>
<evidence type="ECO:0000259" key="15">
    <source>
        <dbReference type="PROSITE" id="PS50109"/>
    </source>
</evidence>
<dbReference type="Pfam" id="PF00512">
    <property type="entry name" value="HisKA"/>
    <property type="match status" value="1"/>
</dbReference>
<evidence type="ECO:0000313" key="18">
    <source>
        <dbReference type="Proteomes" id="UP001519272"/>
    </source>
</evidence>
<reference evidence="17 18" key="1">
    <citation type="submission" date="2021-03" db="EMBL/GenBank/DDBJ databases">
        <title>Genomic Encyclopedia of Type Strains, Phase IV (KMG-IV): sequencing the most valuable type-strain genomes for metagenomic binning, comparative biology and taxonomic classification.</title>
        <authorList>
            <person name="Goeker M."/>
        </authorList>
    </citation>
    <scope>NUCLEOTIDE SEQUENCE [LARGE SCALE GENOMIC DNA]</scope>
    <source>
        <strain evidence="17 18">DSM 14349</strain>
    </source>
</reference>
<keyword evidence="4" id="KW-1003">Cell membrane</keyword>
<dbReference type="CDD" id="cd06225">
    <property type="entry name" value="HAMP"/>
    <property type="match status" value="1"/>
</dbReference>
<dbReference type="CDD" id="cd00075">
    <property type="entry name" value="HATPase"/>
    <property type="match status" value="1"/>
</dbReference>
<dbReference type="PROSITE" id="PS50109">
    <property type="entry name" value="HIS_KIN"/>
    <property type="match status" value="1"/>
</dbReference>
<dbReference type="EMBL" id="JAGGKG010000022">
    <property type="protein sequence ID" value="MBP1907159.1"/>
    <property type="molecule type" value="Genomic_DNA"/>
</dbReference>
<keyword evidence="5" id="KW-0597">Phosphoprotein</keyword>
<dbReference type="EC" id="2.7.13.3" evidence="3"/>
<dbReference type="SUPFAM" id="SSF55874">
    <property type="entry name" value="ATPase domain of HSP90 chaperone/DNA topoisomerase II/histidine kinase"/>
    <property type="match status" value="1"/>
</dbReference>